<organism evidence="1 2">
    <name type="scientific">Rhododendron molle</name>
    <name type="common">Chinese azalea</name>
    <name type="synonym">Azalea mollis</name>
    <dbReference type="NCBI Taxonomy" id="49168"/>
    <lineage>
        <taxon>Eukaryota</taxon>
        <taxon>Viridiplantae</taxon>
        <taxon>Streptophyta</taxon>
        <taxon>Embryophyta</taxon>
        <taxon>Tracheophyta</taxon>
        <taxon>Spermatophyta</taxon>
        <taxon>Magnoliopsida</taxon>
        <taxon>eudicotyledons</taxon>
        <taxon>Gunneridae</taxon>
        <taxon>Pentapetalae</taxon>
        <taxon>asterids</taxon>
        <taxon>Ericales</taxon>
        <taxon>Ericaceae</taxon>
        <taxon>Ericoideae</taxon>
        <taxon>Rhodoreae</taxon>
        <taxon>Rhododendron</taxon>
    </lineage>
</organism>
<name>A0ACC0NIH9_RHOML</name>
<accession>A0ACC0NIH9</accession>
<gene>
    <name evidence="1" type="ORF">RHMOL_Rhmol06G0324000</name>
</gene>
<sequence length="171" mass="19041">MEHKRRTMQWRSFDSTSIESTNGDYNPGIKCRCDGTTCTIIALKVYAFSVVGGIPDELWSLTNLTNLKLDQNYLTGPLSSSIANLTQMQYLSLGINSLSGEVPKELGNLTNLIVLSFSSNNFFGPLPSELGKLTKLQQLCRKKQPLMPRDVALHVFSQERSAVWGTCYEIS</sequence>
<evidence type="ECO:0000313" key="1">
    <source>
        <dbReference type="EMBL" id="KAI8553177.1"/>
    </source>
</evidence>
<reference evidence="1" key="1">
    <citation type="submission" date="2022-02" db="EMBL/GenBank/DDBJ databases">
        <title>Plant Genome Project.</title>
        <authorList>
            <person name="Zhang R.-G."/>
        </authorList>
    </citation>
    <scope>NUCLEOTIDE SEQUENCE</scope>
    <source>
        <strain evidence="1">AT1</strain>
    </source>
</reference>
<protein>
    <submittedName>
        <fullName evidence="1">Uncharacterized protein</fullName>
    </submittedName>
</protein>
<comment type="caution">
    <text evidence="1">The sequence shown here is derived from an EMBL/GenBank/DDBJ whole genome shotgun (WGS) entry which is preliminary data.</text>
</comment>
<dbReference type="Proteomes" id="UP001062846">
    <property type="component" value="Chromosome 6"/>
</dbReference>
<proteinExistence type="predicted"/>
<dbReference type="EMBL" id="CM046393">
    <property type="protein sequence ID" value="KAI8553177.1"/>
    <property type="molecule type" value="Genomic_DNA"/>
</dbReference>
<evidence type="ECO:0000313" key="2">
    <source>
        <dbReference type="Proteomes" id="UP001062846"/>
    </source>
</evidence>
<keyword evidence="2" id="KW-1185">Reference proteome</keyword>